<keyword evidence="2" id="KW-1185">Reference proteome</keyword>
<evidence type="ECO:0000313" key="1">
    <source>
        <dbReference type="EMBL" id="KIM93184.1"/>
    </source>
</evidence>
<protein>
    <recommendedName>
        <fullName evidence="3">MADS-box domain-containing protein</fullName>
    </recommendedName>
</protein>
<accession>A0A0C3GP60</accession>
<dbReference type="AlphaFoldDB" id="A0A0C3GP60"/>
<gene>
    <name evidence="1" type="ORF">OIDMADRAFT_21552</name>
</gene>
<reference evidence="2" key="2">
    <citation type="submission" date="2015-01" db="EMBL/GenBank/DDBJ databases">
        <title>Evolutionary Origins and Diversification of the Mycorrhizal Mutualists.</title>
        <authorList>
            <consortium name="DOE Joint Genome Institute"/>
            <consortium name="Mycorrhizal Genomics Consortium"/>
            <person name="Kohler A."/>
            <person name="Kuo A."/>
            <person name="Nagy L.G."/>
            <person name="Floudas D."/>
            <person name="Copeland A."/>
            <person name="Barry K.W."/>
            <person name="Cichocki N."/>
            <person name="Veneault-Fourrey C."/>
            <person name="LaButti K."/>
            <person name="Lindquist E.A."/>
            <person name="Lipzen A."/>
            <person name="Lundell T."/>
            <person name="Morin E."/>
            <person name="Murat C."/>
            <person name="Riley R."/>
            <person name="Ohm R."/>
            <person name="Sun H."/>
            <person name="Tunlid A."/>
            <person name="Henrissat B."/>
            <person name="Grigoriev I.V."/>
            <person name="Hibbett D.S."/>
            <person name="Martin F."/>
        </authorList>
    </citation>
    <scope>NUCLEOTIDE SEQUENCE [LARGE SCALE GENOMIC DNA]</scope>
    <source>
        <strain evidence="2">Zn</strain>
    </source>
</reference>
<dbReference type="InParanoid" id="A0A0C3GP60"/>
<organism evidence="1 2">
    <name type="scientific">Oidiodendron maius (strain Zn)</name>
    <dbReference type="NCBI Taxonomy" id="913774"/>
    <lineage>
        <taxon>Eukaryota</taxon>
        <taxon>Fungi</taxon>
        <taxon>Dikarya</taxon>
        <taxon>Ascomycota</taxon>
        <taxon>Pezizomycotina</taxon>
        <taxon>Leotiomycetes</taxon>
        <taxon>Leotiomycetes incertae sedis</taxon>
        <taxon>Myxotrichaceae</taxon>
        <taxon>Oidiodendron</taxon>
    </lineage>
</organism>
<evidence type="ECO:0000313" key="2">
    <source>
        <dbReference type="Proteomes" id="UP000054321"/>
    </source>
</evidence>
<dbReference type="HOGENOM" id="CLU_2503944_0_0_1"/>
<proteinExistence type="predicted"/>
<reference evidence="1 2" key="1">
    <citation type="submission" date="2014-04" db="EMBL/GenBank/DDBJ databases">
        <authorList>
            <consortium name="DOE Joint Genome Institute"/>
            <person name="Kuo A."/>
            <person name="Martino E."/>
            <person name="Perotto S."/>
            <person name="Kohler A."/>
            <person name="Nagy L.G."/>
            <person name="Floudas D."/>
            <person name="Copeland A."/>
            <person name="Barry K.W."/>
            <person name="Cichocki N."/>
            <person name="Veneault-Fourrey C."/>
            <person name="LaButti K."/>
            <person name="Lindquist E.A."/>
            <person name="Lipzen A."/>
            <person name="Lundell T."/>
            <person name="Morin E."/>
            <person name="Murat C."/>
            <person name="Sun H."/>
            <person name="Tunlid A."/>
            <person name="Henrissat B."/>
            <person name="Grigoriev I.V."/>
            <person name="Hibbett D.S."/>
            <person name="Martin F."/>
            <person name="Nordberg H.P."/>
            <person name="Cantor M.N."/>
            <person name="Hua S.X."/>
        </authorList>
    </citation>
    <scope>NUCLEOTIDE SEQUENCE [LARGE SCALE GENOMIC DNA]</scope>
    <source>
        <strain evidence="1 2">Zn</strain>
    </source>
</reference>
<dbReference type="EMBL" id="KN832898">
    <property type="protein sequence ID" value="KIM93184.1"/>
    <property type="molecule type" value="Genomic_DNA"/>
</dbReference>
<name>A0A0C3GP60_OIDMZ</name>
<feature type="non-terminal residue" evidence="1">
    <location>
        <position position="86"/>
    </location>
</feature>
<dbReference type="Proteomes" id="UP000054321">
    <property type="component" value="Unassembled WGS sequence"/>
</dbReference>
<evidence type="ECO:0008006" key="3">
    <source>
        <dbReference type="Google" id="ProtNLM"/>
    </source>
</evidence>
<sequence>MLSEASLAAKRRSGNLRRRIETLLIKAREIEGYGVDIAIILKRKSQYTTYGGTLPLLIAEMAHAHPLPKHLLPADLEKMTAKRKQH</sequence>